<reference evidence="4" key="1">
    <citation type="journal article" date="2022" name="Int. J. Syst. Evol. Microbiol.">
        <title>Anaeromyxobacter oryzae sp. nov., Anaeromyxobacter diazotrophicus sp. nov. and Anaeromyxobacter paludicola sp. nov., isolated from paddy soils.</title>
        <authorList>
            <person name="Itoh H."/>
            <person name="Xu Z."/>
            <person name="Mise K."/>
            <person name="Masuda Y."/>
            <person name="Ushijima N."/>
            <person name="Hayakawa C."/>
            <person name="Shiratori Y."/>
            <person name="Senoo K."/>
        </authorList>
    </citation>
    <scope>NUCLEOTIDE SEQUENCE [LARGE SCALE GENOMIC DNA]</scope>
    <source>
        <strain evidence="4">Red232</strain>
    </source>
</reference>
<keyword evidence="1" id="KW-1133">Transmembrane helix</keyword>
<keyword evidence="1" id="KW-0472">Membrane</keyword>
<dbReference type="InterPro" id="IPR000326">
    <property type="entry name" value="PAP2/HPO"/>
</dbReference>
<gene>
    <name evidence="3" type="ORF">AMOR_10900</name>
</gene>
<dbReference type="SMART" id="SM00014">
    <property type="entry name" value="acidPPc"/>
    <property type="match status" value="1"/>
</dbReference>
<sequence>MVPAAYAHDPFPFLQHTLAAGWLDPVMIACSRACEGWAIALCALAVALTGERWGARAAIAAGTVLAALALDGATVEVLKRLVDLPRPLAVLGAAHVRVLLEPLRAHSMPSGHASAAAVLAAYAVRRTRRAGAAACLLAIAGGLSRVYVGAHWALDVVAGWCLGILFGLAAAAAARAVIARLDAARATALPARATP</sequence>
<evidence type="ECO:0000313" key="3">
    <source>
        <dbReference type="EMBL" id="BDG02094.1"/>
    </source>
</evidence>
<accession>A0ABN6MM34</accession>
<dbReference type="Proteomes" id="UP001162891">
    <property type="component" value="Chromosome"/>
</dbReference>
<feature type="transmembrane region" description="Helical" evidence="1">
    <location>
        <begin position="156"/>
        <end position="178"/>
    </location>
</feature>
<name>A0ABN6MM34_9BACT</name>
<protein>
    <recommendedName>
        <fullName evidence="2">Phosphatidic acid phosphatase type 2/haloperoxidase domain-containing protein</fullName>
    </recommendedName>
</protein>
<dbReference type="InterPro" id="IPR036938">
    <property type="entry name" value="PAP2/HPO_sf"/>
</dbReference>
<dbReference type="PANTHER" id="PTHR14969">
    <property type="entry name" value="SPHINGOSINE-1-PHOSPHATE PHOSPHOHYDROLASE"/>
    <property type="match status" value="1"/>
</dbReference>
<dbReference type="PANTHER" id="PTHR14969:SF13">
    <property type="entry name" value="AT30094P"/>
    <property type="match status" value="1"/>
</dbReference>
<organism evidence="3 4">
    <name type="scientific">Anaeromyxobacter oryzae</name>
    <dbReference type="NCBI Taxonomy" id="2918170"/>
    <lineage>
        <taxon>Bacteria</taxon>
        <taxon>Pseudomonadati</taxon>
        <taxon>Myxococcota</taxon>
        <taxon>Myxococcia</taxon>
        <taxon>Myxococcales</taxon>
        <taxon>Cystobacterineae</taxon>
        <taxon>Anaeromyxobacteraceae</taxon>
        <taxon>Anaeromyxobacter</taxon>
    </lineage>
</organism>
<dbReference type="EMBL" id="AP025591">
    <property type="protein sequence ID" value="BDG02094.1"/>
    <property type="molecule type" value="Genomic_DNA"/>
</dbReference>
<feature type="transmembrane region" description="Helical" evidence="1">
    <location>
        <begin position="130"/>
        <end position="150"/>
    </location>
</feature>
<feature type="domain" description="Phosphatidic acid phosphatase type 2/haloperoxidase" evidence="2">
    <location>
        <begin position="60"/>
        <end position="171"/>
    </location>
</feature>
<evidence type="ECO:0000256" key="1">
    <source>
        <dbReference type="SAM" id="Phobius"/>
    </source>
</evidence>
<dbReference type="SUPFAM" id="SSF48317">
    <property type="entry name" value="Acid phosphatase/Vanadium-dependent haloperoxidase"/>
    <property type="match status" value="1"/>
</dbReference>
<dbReference type="Pfam" id="PF01569">
    <property type="entry name" value="PAP2"/>
    <property type="match status" value="1"/>
</dbReference>
<evidence type="ECO:0000313" key="4">
    <source>
        <dbReference type="Proteomes" id="UP001162891"/>
    </source>
</evidence>
<keyword evidence="1" id="KW-0812">Transmembrane</keyword>
<dbReference type="Gene3D" id="1.20.144.10">
    <property type="entry name" value="Phosphatidic acid phosphatase type 2/haloperoxidase"/>
    <property type="match status" value="1"/>
</dbReference>
<dbReference type="RefSeq" id="WP_248359333.1">
    <property type="nucleotide sequence ID" value="NZ_AP025591.1"/>
</dbReference>
<evidence type="ECO:0000259" key="2">
    <source>
        <dbReference type="SMART" id="SM00014"/>
    </source>
</evidence>
<keyword evidence="4" id="KW-1185">Reference proteome</keyword>
<proteinExistence type="predicted"/>